<gene>
    <name evidence="2" type="ORF">CGSMWGv55152_02843</name>
</gene>
<evidence type="ECO:0000313" key="3">
    <source>
        <dbReference type="Proteomes" id="UP000005936"/>
    </source>
</evidence>
<evidence type="ECO:0000256" key="1">
    <source>
        <dbReference type="SAM" id="Phobius"/>
    </source>
</evidence>
<sequence>MPVDSRFSYNLPQIFPLKLIKLMFKTGIFYFLLPFSSINDANIKRGGKNLAAKI</sequence>
<protein>
    <submittedName>
        <fullName evidence="2">Uncharacterized protein</fullName>
    </submittedName>
</protein>
<keyword evidence="1" id="KW-0812">Transmembrane</keyword>
<accession>I4LU50</accession>
<proteinExistence type="predicted"/>
<name>I4LU50_GARVA</name>
<keyword evidence="1" id="KW-1133">Transmembrane helix</keyword>
<evidence type="ECO:0000313" key="2">
    <source>
        <dbReference type="EMBL" id="EIK80490.1"/>
    </source>
</evidence>
<keyword evidence="1" id="KW-0472">Membrane</keyword>
<comment type="caution">
    <text evidence="2">The sequence shown here is derived from an EMBL/GenBank/DDBJ whole genome shotgun (WGS) entry which is preliminary data.</text>
</comment>
<reference evidence="2 3" key="1">
    <citation type="journal article" date="2012" name="J. Bacteriol.">
        <title>Comparative Genomic Analyses of 17 Clinical Isolates of Gardnerella vaginalis Provide Evidence of Multiple Genetically Isolated Clades Consistent with Subspeciation into Genovars.</title>
        <authorList>
            <person name="Ahmed A."/>
            <person name="Earl J."/>
            <person name="Retchless A."/>
            <person name="Hillier S."/>
            <person name="Rabe L."/>
            <person name="Cherpes T."/>
            <person name="Powell E."/>
            <person name="Janto B."/>
            <person name="Eutsey R."/>
            <person name="Hiller N.L."/>
            <person name="Boissy R."/>
            <person name="Dahlgreen M."/>
            <person name="Hall B."/>
            <person name="Costerton J."/>
            <person name="Post J.C."/>
            <person name="Hu F."/>
            <person name="Ehrlich G."/>
        </authorList>
    </citation>
    <scope>NUCLEOTIDE SEQUENCE [LARGE SCALE GENOMIC DNA]</scope>
    <source>
        <strain evidence="2 3">55152</strain>
    </source>
</reference>
<dbReference type="EMBL" id="ADEQ01000009">
    <property type="protein sequence ID" value="EIK80490.1"/>
    <property type="molecule type" value="Genomic_DNA"/>
</dbReference>
<organism evidence="2 3">
    <name type="scientific">Gardnerella vaginalis 55152</name>
    <dbReference type="NCBI Taxonomy" id="698955"/>
    <lineage>
        <taxon>Bacteria</taxon>
        <taxon>Bacillati</taxon>
        <taxon>Actinomycetota</taxon>
        <taxon>Actinomycetes</taxon>
        <taxon>Bifidobacteriales</taxon>
        <taxon>Bifidobacteriaceae</taxon>
        <taxon>Gardnerella</taxon>
    </lineage>
</organism>
<dbReference type="AlphaFoldDB" id="I4LU50"/>
<dbReference type="Proteomes" id="UP000005936">
    <property type="component" value="Unassembled WGS sequence"/>
</dbReference>
<feature type="transmembrane region" description="Helical" evidence="1">
    <location>
        <begin position="20"/>
        <end position="38"/>
    </location>
</feature>